<dbReference type="Proteomes" id="UP000031036">
    <property type="component" value="Unassembled WGS sequence"/>
</dbReference>
<feature type="domain" description="Protein kinase" evidence="8">
    <location>
        <begin position="1"/>
        <end position="162"/>
    </location>
</feature>
<keyword evidence="6" id="KW-0067">ATP-binding</keyword>
<evidence type="ECO:0000256" key="5">
    <source>
        <dbReference type="ARBA" id="ARBA00022777"/>
    </source>
</evidence>
<dbReference type="SMART" id="SM00220">
    <property type="entry name" value="S_TKc"/>
    <property type="match status" value="1"/>
</dbReference>
<keyword evidence="1" id="KW-0723">Serine/threonine-protein kinase</keyword>
<evidence type="ECO:0000256" key="3">
    <source>
        <dbReference type="ARBA" id="ARBA00022679"/>
    </source>
</evidence>
<dbReference type="PROSITE" id="PS50011">
    <property type="entry name" value="PROTEIN_KINASE_DOM"/>
    <property type="match status" value="1"/>
</dbReference>
<dbReference type="Gene3D" id="3.30.200.20">
    <property type="entry name" value="Phosphorylase Kinase, domain 1"/>
    <property type="match status" value="2"/>
</dbReference>
<proteinExistence type="predicted"/>
<dbReference type="InterPro" id="IPR011009">
    <property type="entry name" value="Kinase-like_dom_sf"/>
</dbReference>
<dbReference type="AlphaFoldDB" id="A0A0B2V1Q2"/>
<evidence type="ECO:0000256" key="1">
    <source>
        <dbReference type="ARBA" id="ARBA00022527"/>
    </source>
</evidence>
<dbReference type="STRING" id="6265.A0A0B2V1Q2"/>
<dbReference type="OMA" id="NDINWEQ"/>
<dbReference type="OrthoDB" id="63267at2759"/>
<name>A0A0B2V1Q2_TOXCA</name>
<evidence type="ECO:0000256" key="2">
    <source>
        <dbReference type="ARBA" id="ARBA00022553"/>
    </source>
</evidence>
<dbReference type="InterPro" id="IPR000719">
    <property type="entry name" value="Prot_kinase_dom"/>
</dbReference>
<evidence type="ECO:0000256" key="6">
    <source>
        <dbReference type="ARBA" id="ARBA00022840"/>
    </source>
</evidence>
<feature type="signal peptide" evidence="7">
    <location>
        <begin position="1"/>
        <end position="15"/>
    </location>
</feature>
<dbReference type="GO" id="GO:0004674">
    <property type="term" value="F:protein serine/threonine kinase activity"/>
    <property type="evidence" value="ECO:0007669"/>
    <property type="project" value="UniProtKB-KW"/>
</dbReference>
<dbReference type="SMART" id="SM00133">
    <property type="entry name" value="S_TK_X"/>
    <property type="match status" value="1"/>
</dbReference>
<keyword evidence="3" id="KW-0808">Transferase</keyword>
<dbReference type="EMBL" id="JPKZ01002689">
    <property type="protein sequence ID" value="KHN75478.1"/>
    <property type="molecule type" value="Genomic_DNA"/>
</dbReference>
<keyword evidence="11" id="KW-1185">Reference proteome</keyword>
<evidence type="ECO:0000256" key="7">
    <source>
        <dbReference type="SAM" id="SignalP"/>
    </source>
</evidence>
<sequence length="233" mass="26817">MILERLAALIQVMWAVLLVELKNKGEYYAMKCLKKDVILEDDDTECTFIERRVLILSSQCPFLCQLFCSFQTNIIKGQLYNEAVDFWSFGVLMYEMLIGQSPFHGEGEDELFDSILNERPYFPKSIGKEAAKCLSALFDRNPNTRLGMPECPDGPIRTHSFFRGVDWKRFEARQMPPPFKPALRSSSDASNFDEDFTQEKPYLTPIADKSLLASIDPEAFLNFSYTNPQYVNK</sequence>
<keyword evidence="5 10" id="KW-0418">Kinase</keyword>
<dbReference type="Pfam" id="PF00069">
    <property type="entry name" value="Pkinase"/>
    <property type="match status" value="1"/>
</dbReference>
<organism evidence="10 11">
    <name type="scientific">Toxocara canis</name>
    <name type="common">Canine roundworm</name>
    <dbReference type="NCBI Taxonomy" id="6265"/>
    <lineage>
        <taxon>Eukaryota</taxon>
        <taxon>Metazoa</taxon>
        <taxon>Ecdysozoa</taxon>
        <taxon>Nematoda</taxon>
        <taxon>Chromadorea</taxon>
        <taxon>Rhabditida</taxon>
        <taxon>Spirurina</taxon>
        <taxon>Ascaridomorpha</taxon>
        <taxon>Ascaridoidea</taxon>
        <taxon>Toxocaridae</taxon>
        <taxon>Toxocara</taxon>
    </lineage>
</organism>
<reference evidence="10 11" key="1">
    <citation type="submission" date="2014-11" db="EMBL/GenBank/DDBJ databases">
        <title>Genetic blueprint of the zoonotic pathogen Toxocara canis.</title>
        <authorList>
            <person name="Zhu X.-Q."/>
            <person name="Korhonen P.K."/>
            <person name="Cai H."/>
            <person name="Young N.D."/>
            <person name="Nejsum P."/>
            <person name="von Samson-Himmelstjerna G."/>
            <person name="Boag P.R."/>
            <person name="Tan P."/>
            <person name="Li Q."/>
            <person name="Min J."/>
            <person name="Yang Y."/>
            <person name="Wang X."/>
            <person name="Fang X."/>
            <person name="Hall R.S."/>
            <person name="Hofmann A."/>
            <person name="Sternberg P.W."/>
            <person name="Jex A.R."/>
            <person name="Gasser R.B."/>
        </authorList>
    </citation>
    <scope>NUCLEOTIDE SEQUENCE [LARGE SCALE GENOMIC DNA]</scope>
    <source>
        <strain evidence="10">PN_DK_2014</strain>
    </source>
</reference>
<evidence type="ECO:0000259" key="8">
    <source>
        <dbReference type="PROSITE" id="PS50011"/>
    </source>
</evidence>
<feature type="domain" description="AGC-kinase C-terminal" evidence="9">
    <location>
        <begin position="163"/>
        <end position="233"/>
    </location>
</feature>
<accession>A0A0B2V1Q2</accession>
<protein>
    <submittedName>
        <fullName evidence="10">Protein kinase C-like 1</fullName>
    </submittedName>
</protein>
<gene>
    <name evidence="10" type="primary">tpa-1</name>
    <name evidence="10" type="ORF">Tcan_03399</name>
</gene>
<dbReference type="InterPro" id="IPR000961">
    <property type="entry name" value="AGC-kinase_C"/>
</dbReference>
<keyword evidence="7" id="KW-0732">Signal</keyword>
<dbReference type="SUPFAM" id="SSF56112">
    <property type="entry name" value="Protein kinase-like (PK-like)"/>
    <property type="match status" value="1"/>
</dbReference>
<evidence type="ECO:0000313" key="10">
    <source>
        <dbReference type="EMBL" id="KHN75478.1"/>
    </source>
</evidence>
<evidence type="ECO:0000313" key="11">
    <source>
        <dbReference type="Proteomes" id="UP000031036"/>
    </source>
</evidence>
<feature type="chain" id="PRO_5012926691" evidence="7">
    <location>
        <begin position="16"/>
        <end position="233"/>
    </location>
</feature>
<dbReference type="Gene3D" id="1.10.510.10">
    <property type="entry name" value="Transferase(Phosphotransferase) domain 1"/>
    <property type="match status" value="1"/>
</dbReference>
<dbReference type="PANTHER" id="PTHR24351">
    <property type="entry name" value="RIBOSOMAL PROTEIN S6 KINASE"/>
    <property type="match status" value="1"/>
</dbReference>
<dbReference type="InterPro" id="IPR017892">
    <property type="entry name" value="Pkinase_C"/>
</dbReference>
<evidence type="ECO:0000256" key="4">
    <source>
        <dbReference type="ARBA" id="ARBA00022741"/>
    </source>
</evidence>
<dbReference type="Pfam" id="PF00433">
    <property type="entry name" value="Pkinase_C"/>
    <property type="match status" value="1"/>
</dbReference>
<dbReference type="PROSITE" id="PS51285">
    <property type="entry name" value="AGC_KINASE_CTER"/>
    <property type="match status" value="1"/>
</dbReference>
<dbReference type="GO" id="GO:0005524">
    <property type="term" value="F:ATP binding"/>
    <property type="evidence" value="ECO:0007669"/>
    <property type="project" value="UniProtKB-KW"/>
</dbReference>
<keyword evidence="4" id="KW-0547">Nucleotide-binding</keyword>
<keyword evidence="2" id="KW-0597">Phosphoprotein</keyword>
<evidence type="ECO:0000259" key="9">
    <source>
        <dbReference type="PROSITE" id="PS51285"/>
    </source>
</evidence>
<comment type="caution">
    <text evidence="10">The sequence shown here is derived from an EMBL/GenBank/DDBJ whole genome shotgun (WGS) entry which is preliminary data.</text>
</comment>